<proteinExistence type="predicted"/>
<gene>
    <name evidence="1" type="ORF">RSOL_108320</name>
</gene>
<comment type="caution">
    <text evidence="1">The sequence shown here is derived from an EMBL/GenBank/DDBJ whole genome shotgun (WGS) entry which is preliminary data.</text>
</comment>
<accession>X8J203</accession>
<reference evidence="2" key="1">
    <citation type="journal article" date="2014" name="Genome Announc.">
        <title>Draft genome sequence of the plant-pathogenic soil fungus Rhizoctonia solani anastomosis group 3 strain Rhs1AP.</title>
        <authorList>
            <person name="Cubeta M.A."/>
            <person name="Thomas E."/>
            <person name="Dean R.A."/>
            <person name="Jabaji S."/>
            <person name="Neate S.M."/>
            <person name="Tavantzis S."/>
            <person name="Toda T."/>
            <person name="Vilgalys R."/>
            <person name="Bharathan N."/>
            <person name="Fedorova-Abrams N."/>
            <person name="Pakala S.B."/>
            <person name="Pakala S.M."/>
            <person name="Zafar N."/>
            <person name="Joardar V."/>
            <person name="Losada L."/>
            <person name="Nierman W.C."/>
        </authorList>
    </citation>
    <scope>NUCLEOTIDE SEQUENCE [LARGE SCALE GENOMIC DNA]</scope>
    <source>
        <strain evidence="2">AG-3</strain>
    </source>
</reference>
<evidence type="ECO:0000313" key="2">
    <source>
        <dbReference type="Proteomes" id="UP000030108"/>
    </source>
</evidence>
<feature type="non-terminal residue" evidence="1">
    <location>
        <position position="88"/>
    </location>
</feature>
<dbReference type="Proteomes" id="UP000030108">
    <property type="component" value="Unassembled WGS sequence"/>
</dbReference>
<dbReference type="EMBL" id="JATN01000322">
    <property type="protein sequence ID" value="EUC55316.1"/>
    <property type="molecule type" value="Genomic_DNA"/>
</dbReference>
<protein>
    <recommendedName>
        <fullName evidence="3">DRBM domain-containing protein</fullName>
    </recommendedName>
</protein>
<sequence length="88" mass="10196">MPPYQFVDPAVKTYSAQLQECSERHKFELKWKLDTKKVNGRDVHEFYPILNGIPYPQYKATSNSRQQDAKNKAAEFIILSGTLRAFMA</sequence>
<evidence type="ECO:0008006" key="3">
    <source>
        <dbReference type="Google" id="ProtNLM"/>
    </source>
</evidence>
<evidence type="ECO:0000313" key="1">
    <source>
        <dbReference type="EMBL" id="EUC55316.1"/>
    </source>
</evidence>
<dbReference type="AlphaFoldDB" id="X8J203"/>
<name>X8J203_9AGAM</name>
<organism evidence="1 2">
    <name type="scientific">Rhizoctonia solani AG-3 Rhs1AP</name>
    <dbReference type="NCBI Taxonomy" id="1086054"/>
    <lineage>
        <taxon>Eukaryota</taxon>
        <taxon>Fungi</taxon>
        <taxon>Dikarya</taxon>
        <taxon>Basidiomycota</taxon>
        <taxon>Agaricomycotina</taxon>
        <taxon>Agaricomycetes</taxon>
        <taxon>Cantharellales</taxon>
        <taxon>Ceratobasidiaceae</taxon>
        <taxon>Rhizoctonia</taxon>
    </lineage>
</organism>